<dbReference type="AlphaFoldDB" id="Q5KNA7"/>
<dbReference type="GeneID" id="3253697"/>
<evidence type="ECO:0000259" key="2">
    <source>
        <dbReference type="PROSITE" id="PS51840"/>
    </source>
</evidence>
<feature type="compositionally biased region" description="Basic and acidic residues" evidence="1">
    <location>
        <begin position="804"/>
        <end position="815"/>
    </location>
</feature>
<dbReference type="HOGENOM" id="CLU_353429_0_0_1"/>
<feature type="region of interest" description="Disordered" evidence="1">
    <location>
        <begin position="419"/>
        <end position="440"/>
    </location>
</feature>
<keyword evidence="4" id="KW-1185">Reference proteome</keyword>
<dbReference type="InterPro" id="IPR039931">
    <property type="entry name" value="EEIG1/2-like"/>
</dbReference>
<feature type="compositionally biased region" description="Basic and acidic residues" evidence="1">
    <location>
        <begin position="224"/>
        <end position="243"/>
    </location>
</feature>
<dbReference type="PaxDb" id="214684-Q5KNA7"/>
<evidence type="ECO:0000256" key="1">
    <source>
        <dbReference type="SAM" id="MobiDB-lite"/>
    </source>
</evidence>
<feature type="compositionally biased region" description="Low complexity" evidence="1">
    <location>
        <begin position="455"/>
        <end position="476"/>
    </location>
</feature>
<dbReference type="PANTHER" id="PTHR21456">
    <property type="entry name" value="FAMILY WITH SEQUENCE SIMILARITY 102"/>
    <property type="match status" value="1"/>
</dbReference>
<feature type="compositionally biased region" description="Polar residues" evidence="1">
    <location>
        <begin position="244"/>
        <end position="290"/>
    </location>
</feature>
<accession>Q5KNA7</accession>
<feature type="compositionally biased region" description="Low complexity" evidence="1">
    <location>
        <begin position="129"/>
        <end position="144"/>
    </location>
</feature>
<sequence>MANATQRQDLQDGPANRSSSSTALPSTLSMTPTAQTVSNANLPHQNEHSRPITRRLKHMFENQKYAIFNAMVVLHEVNNVPQLQGGFAAEWKFRGKRPKGRDSLELQENTHTGPKIKPSLPNLRLANPSTSSISLLTSSTSSSIAVPPTPRSLISHDGRRLRPPNKALSLPPASLGENSTQPEKKKSDPTPLKQFITSSPKGGTLPPVESPRLVEEPEGLFDDISSREGDMDEVNSRDSKSNEVSKQPSWGSKSSNSQENGGPQVNIRKPTSASPSTPFLPNQQSRQNHLSVPFPRAVGTNHRLPAPVRSGTTPSYSSLLDPADPVDLHRPMMPHRSASIATANTSSSDTTDWPLEEQKRPITRRLRSSSGPGPSKLRSKDADSISTHRKGETPIQPLKSHCCKWDFELRHVIRFPLSKSPSSAATKGGQPTLILGNGPTSDSGLELTIFQYPAKPQAQQASSTPSPSLSGEGSSPNISQSTVQSVASGLSAVAGSNTKKKDVKQTRKERRLEKSPIKFGMIDIDLAPFAGKGRMTRRFLLKGSRTNATVKVTVELQWVGGEMDWVAPPMQEGHHITGVGDLMADNHESIRGDLRLIKSPSGSSSGSSNALERTRTNLTAITSSSYYSWRGNHSVQSLGLTRTQTSATHYEPYEHHLQNESSIYTPPRETGSPRRCSSRSQDRQSNRNTPSPHPGDSSPASSHPDVPQTSSPQPSPLIPSLQDFSHRFHRHHTHHLRRGRPARHSDMHDLPPETIIEAIFNPHPAAQAGPFTYVPAEYCDAEGEDDVVERMVMDANDDVEEESQPEKPAKKEGRRLGWIRGRGRQEKTGRTKGNVLNQRAVSR</sequence>
<feature type="domain" description="C2 NT-type" evidence="2">
    <location>
        <begin position="331"/>
        <end position="558"/>
    </location>
</feature>
<dbReference type="PROSITE" id="PS51840">
    <property type="entry name" value="C2_NT"/>
    <property type="match status" value="1"/>
</dbReference>
<evidence type="ECO:0000313" key="4">
    <source>
        <dbReference type="Proteomes" id="UP000002149"/>
    </source>
</evidence>
<dbReference type="eggNOG" id="ENOG502SDZE">
    <property type="taxonomic scope" value="Eukaryota"/>
</dbReference>
<feature type="region of interest" description="Disordered" evidence="1">
    <location>
        <begin position="1"/>
        <end position="30"/>
    </location>
</feature>
<feature type="region of interest" description="Disordered" evidence="1">
    <location>
        <begin position="796"/>
        <end position="843"/>
    </location>
</feature>
<gene>
    <name evidence="3" type="ordered locus">CNA07150</name>
</gene>
<feature type="region of interest" description="Disordered" evidence="1">
    <location>
        <begin position="95"/>
        <end position="397"/>
    </location>
</feature>
<feature type="region of interest" description="Disordered" evidence="1">
    <location>
        <begin position="653"/>
        <end position="721"/>
    </location>
</feature>
<feature type="compositionally biased region" description="Polar residues" evidence="1">
    <location>
        <begin position="834"/>
        <end position="843"/>
    </location>
</feature>
<dbReference type="PANTHER" id="PTHR21456:SF1">
    <property type="entry name" value="C2 NT-TYPE DOMAIN-CONTAINING PROTEIN"/>
    <property type="match status" value="1"/>
</dbReference>
<proteinExistence type="predicted"/>
<dbReference type="InParanoid" id="Q5KNA7"/>
<dbReference type="Proteomes" id="UP000002149">
    <property type="component" value="Chromosome 1"/>
</dbReference>
<feature type="compositionally biased region" description="Low complexity" evidence="1">
    <location>
        <begin position="485"/>
        <end position="496"/>
    </location>
</feature>
<protein>
    <recommendedName>
        <fullName evidence="2">C2 NT-type domain-containing protein</fullName>
    </recommendedName>
</protein>
<dbReference type="InterPro" id="IPR019448">
    <property type="entry name" value="NT-C2"/>
</dbReference>
<dbReference type="RefSeq" id="XP_024512098.1">
    <property type="nucleotide sequence ID" value="XM_024656373.1"/>
</dbReference>
<feature type="compositionally biased region" description="Basic and acidic residues" evidence="1">
    <location>
        <begin position="499"/>
        <end position="514"/>
    </location>
</feature>
<feature type="region of interest" description="Disordered" evidence="1">
    <location>
        <begin position="455"/>
        <end position="514"/>
    </location>
</feature>
<evidence type="ECO:0000313" key="3">
    <source>
        <dbReference type="EMBL" id="AAW41426.2"/>
    </source>
</evidence>
<dbReference type="VEuPathDB" id="FungiDB:CNA07150"/>
<dbReference type="KEGG" id="cne:CNA07150"/>
<feature type="compositionally biased region" description="Low complexity" evidence="1">
    <location>
        <begin position="18"/>
        <end position="30"/>
    </location>
</feature>
<dbReference type="EMBL" id="AE017341">
    <property type="protein sequence ID" value="AAW41426.2"/>
    <property type="molecule type" value="Genomic_DNA"/>
</dbReference>
<feature type="compositionally biased region" description="Low complexity" evidence="1">
    <location>
        <begin position="707"/>
        <end position="721"/>
    </location>
</feature>
<name>Q5KNA7_CRYD1</name>
<dbReference type="OrthoDB" id="3365224at2759"/>
<organism evidence="3 4">
    <name type="scientific">Cryptococcus deneoformans (strain JEC21 / ATCC MYA-565)</name>
    <name type="common">Cryptococcus neoformans var. neoformans serotype D</name>
    <dbReference type="NCBI Taxonomy" id="214684"/>
    <lineage>
        <taxon>Eukaryota</taxon>
        <taxon>Fungi</taxon>
        <taxon>Dikarya</taxon>
        <taxon>Basidiomycota</taxon>
        <taxon>Agaricomycotina</taxon>
        <taxon>Tremellomycetes</taxon>
        <taxon>Tremellales</taxon>
        <taxon>Cryptococcaceae</taxon>
        <taxon>Cryptococcus</taxon>
        <taxon>Cryptococcus neoformans species complex</taxon>
    </lineage>
</organism>
<reference evidence="3 4" key="1">
    <citation type="journal article" date="2005" name="Science">
        <title>The genome of the basidiomycetous yeast and human pathogen Cryptococcus neoformans.</title>
        <authorList>
            <person name="Loftus B.J."/>
            <person name="Fung E."/>
            <person name="Roncaglia P."/>
            <person name="Rowley D."/>
            <person name="Amedeo P."/>
            <person name="Bruno D."/>
            <person name="Vamathevan J."/>
            <person name="Miranda M."/>
            <person name="Anderson I.J."/>
            <person name="Fraser J.A."/>
            <person name="Allen J.E."/>
            <person name="Bosdet I.E."/>
            <person name="Brent M.R."/>
            <person name="Chiu R."/>
            <person name="Doering T.L."/>
            <person name="Donlin M.J."/>
            <person name="D'Souza C.A."/>
            <person name="Fox D.S."/>
            <person name="Grinberg V."/>
            <person name="Fu J."/>
            <person name="Fukushima M."/>
            <person name="Haas B.J."/>
            <person name="Huang J.C."/>
            <person name="Janbon G."/>
            <person name="Jones S.J."/>
            <person name="Koo H.L."/>
            <person name="Krzywinski M.I."/>
            <person name="Kwon-Chung J.K."/>
            <person name="Lengeler K.B."/>
            <person name="Maiti R."/>
            <person name="Marra M.A."/>
            <person name="Marra R.E."/>
            <person name="Mathewson C.A."/>
            <person name="Mitchell T.G."/>
            <person name="Pertea M."/>
            <person name="Riggs F.R."/>
            <person name="Salzberg S.L."/>
            <person name="Schein J.E."/>
            <person name="Shvartsbeyn A."/>
            <person name="Shin H."/>
            <person name="Shumway M."/>
            <person name="Specht C.A."/>
            <person name="Suh B.B."/>
            <person name="Tenney A."/>
            <person name="Utterback T.R."/>
            <person name="Wickes B.L."/>
            <person name="Wortman J.R."/>
            <person name="Wye N.H."/>
            <person name="Kronstad J.W."/>
            <person name="Lodge J.K."/>
            <person name="Heitman J."/>
            <person name="Davis R.W."/>
            <person name="Fraser C.M."/>
            <person name="Hyman R.W."/>
        </authorList>
    </citation>
    <scope>NUCLEOTIDE SEQUENCE [LARGE SCALE GENOMIC DNA]</scope>
    <source>
        <strain evidence="4">JEC21 / ATCC MYA-565</strain>
    </source>
</reference>
<feature type="compositionally biased region" description="Low complexity" evidence="1">
    <location>
        <begin position="337"/>
        <end position="351"/>
    </location>
</feature>